<gene>
    <name evidence="2" type="ORF">PPGU16_79440</name>
</gene>
<keyword evidence="3" id="KW-1185">Reference proteome</keyword>
<protein>
    <submittedName>
        <fullName evidence="2">Uncharacterized protein</fullName>
    </submittedName>
</protein>
<keyword evidence="2" id="KW-0614">Plasmid</keyword>
<dbReference type="KEGG" id="plad:PPGU16_79440"/>
<sequence>MSDSTKSLMERATELTERYHAEIGQPGEIDWGEHADFASAAIDILGDLIAASVADSAEKSPAPEGGEAGGAGVLREHRAPAPSSVGGLIQFSNVAASAMAKDAERYRW</sequence>
<evidence type="ECO:0000313" key="3">
    <source>
        <dbReference type="Proteomes" id="UP000510888"/>
    </source>
</evidence>
<evidence type="ECO:0000256" key="1">
    <source>
        <dbReference type="SAM" id="MobiDB-lite"/>
    </source>
</evidence>
<dbReference type="EMBL" id="AP023177">
    <property type="protein sequence ID" value="BCF94877.1"/>
    <property type="molecule type" value="Genomic_DNA"/>
</dbReference>
<dbReference type="AlphaFoldDB" id="A0A7I8C1C7"/>
<organism evidence="2 3">
    <name type="scientific">Paraburkholderia largidicola</name>
    <dbReference type="NCBI Taxonomy" id="3014751"/>
    <lineage>
        <taxon>Bacteria</taxon>
        <taxon>Pseudomonadati</taxon>
        <taxon>Pseudomonadota</taxon>
        <taxon>Betaproteobacteria</taxon>
        <taxon>Burkholderiales</taxon>
        <taxon>Burkholderiaceae</taxon>
        <taxon>Paraburkholderia</taxon>
    </lineage>
</organism>
<dbReference type="RefSeq" id="WP_180727605.1">
    <property type="nucleotide sequence ID" value="NZ_AP023177.1"/>
</dbReference>
<reference evidence="2 3" key="1">
    <citation type="journal article" date="2020" name="Genes (Basel)">
        <title>Genomic Comparison of Insect Gut Symbionts from Divergent Burkholderia Subclades.</title>
        <authorList>
            <person name="Takeshita K."/>
            <person name="Kikuchi Y."/>
        </authorList>
    </citation>
    <scope>NUCLEOTIDE SEQUENCE [LARGE SCALE GENOMIC DNA]</scope>
    <source>
        <strain evidence="2 3">PGU16</strain>
        <plasmid evidence="2 3">PPGU16_p2</plasmid>
    </source>
</reference>
<accession>A0A7I8C1C7</accession>
<evidence type="ECO:0000313" key="2">
    <source>
        <dbReference type="EMBL" id="BCF94877.1"/>
    </source>
</evidence>
<name>A0A7I8C1C7_9BURK</name>
<geneLocation type="plasmid" evidence="2 3">
    <name>PPGU16_p2</name>
</geneLocation>
<feature type="region of interest" description="Disordered" evidence="1">
    <location>
        <begin position="55"/>
        <end position="85"/>
    </location>
</feature>
<dbReference type="Proteomes" id="UP000510888">
    <property type="component" value="Plasmid PPGU16_p2"/>
</dbReference>
<proteinExistence type="predicted"/>